<evidence type="ECO:0000313" key="2">
    <source>
        <dbReference type="Proteomes" id="UP000470302"/>
    </source>
</evidence>
<dbReference type="RefSeq" id="WP_161095892.1">
    <property type="nucleotide sequence ID" value="NZ_WWCW01000011.1"/>
</dbReference>
<dbReference type="EMBL" id="WWCW01000011">
    <property type="protein sequence ID" value="MYM86671.1"/>
    <property type="molecule type" value="Genomic_DNA"/>
</dbReference>
<dbReference type="AlphaFoldDB" id="A0A845FYL5"/>
<reference evidence="1 2" key="1">
    <citation type="submission" date="2020-01" db="EMBL/GenBank/DDBJ databases">
        <title>Novel species isolated from a subtropical stream in China.</title>
        <authorList>
            <person name="Lu H."/>
        </authorList>
    </citation>
    <scope>NUCLEOTIDE SEQUENCE [LARGE SCALE GENOMIC DNA]</scope>
    <source>
        <strain evidence="1 2">FT82W</strain>
    </source>
</reference>
<proteinExistence type="predicted"/>
<evidence type="ECO:0000313" key="1">
    <source>
        <dbReference type="EMBL" id="MYM86671.1"/>
    </source>
</evidence>
<organism evidence="1 2">
    <name type="scientific">Duganella vulcania</name>
    <dbReference type="NCBI Taxonomy" id="2692166"/>
    <lineage>
        <taxon>Bacteria</taxon>
        <taxon>Pseudomonadati</taxon>
        <taxon>Pseudomonadota</taxon>
        <taxon>Betaproteobacteria</taxon>
        <taxon>Burkholderiales</taxon>
        <taxon>Oxalobacteraceae</taxon>
        <taxon>Telluria group</taxon>
        <taxon>Duganella</taxon>
    </lineage>
</organism>
<accession>A0A845FYL5</accession>
<gene>
    <name evidence="1" type="ORF">GTP91_05680</name>
</gene>
<name>A0A845FYL5_9BURK</name>
<comment type="caution">
    <text evidence="1">The sequence shown here is derived from an EMBL/GenBank/DDBJ whole genome shotgun (WGS) entry which is preliminary data.</text>
</comment>
<sequence length="199" mass="22107">MNSTRSQKTSPKVPPAAYDELCDFLHQSGSPLTPAEAIASAIKLWIAKSREDAAPVRGYQWKQLFLPDGTRLRVHSGDTWQGADVIGDDLIFRGEAVSPNQMVQQTCGDARNAWLELWIRFPGEKNWTKATQLRARQNELAAKAPLTPAEAMAAAAKAMSAALSTALTLVEHANHQSQNTLERRLPRYRRAHDELDDIH</sequence>
<dbReference type="Proteomes" id="UP000470302">
    <property type="component" value="Unassembled WGS sequence"/>
</dbReference>
<protein>
    <submittedName>
        <fullName evidence="1">Uncharacterized protein</fullName>
    </submittedName>
</protein>